<comment type="caution">
    <text evidence="2">The sequence shown here is derived from an EMBL/GenBank/DDBJ whole genome shotgun (WGS) entry which is preliminary data.</text>
</comment>
<name>A0A2V1JUD8_EUBRA</name>
<evidence type="ECO:0000313" key="2">
    <source>
        <dbReference type="EMBL" id="PWE86078.1"/>
    </source>
</evidence>
<dbReference type="EMBL" id="JRFU01000131">
    <property type="protein sequence ID" value="PWE86078.1"/>
    <property type="molecule type" value="Genomic_DNA"/>
</dbReference>
<evidence type="ECO:0000313" key="3">
    <source>
        <dbReference type="Proteomes" id="UP000245288"/>
    </source>
</evidence>
<dbReference type="GO" id="GO:0016787">
    <property type="term" value="F:hydrolase activity"/>
    <property type="evidence" value="ECO:0007669"/>
    <property type="project" value="UniProtKB-KW"/>
</dbReference>
<organism evidence="2 3">
    <name type="scientific">Eubacterium ramulus</name>
    <dbReference type="NCBI Taxonomy" id="39490"/>
    <lineage>
        <taxon>Bacteria</taxon>
        <taxon>Bacillati</taxon>
        <taxon>Bacillota</taxon>
        <taxon>Clostridia</taxon>
        <taxon>Eubacteriales</taxon>
        <taxon>Eubacteriaceae</taxon>
        <taxon>Eubacterium</taxon>
    </lineage>
</organism>
<proteinExistence type="predicted"/>
<dbReference type="CDD" id="cd05826">
    <property type="entry name" value="Sortase_B"/>
    <property type="match status" value="1"/>
</dbReference>
<gene>
    <name evidence="2" type="ORF">LG34_12025</name>
</gene>
<evidence type="ECO:0000256" key="1">
    <source>
        <dbReference type="PIRSR" id="PIRSR605754-1"/>
    </source>
</evidence>
<accession>A0A2V1JUD8</accession>
<sequence>MTIAEKLLRIANRSMNLFVACLMTVLFLYGGYSLWDTWRIYHSALPDQDLMKLKPVKGEDSNPSLQDLQKINADVCAWLTVYDTGIDYPVVRGKDDMEYINKDVYGDFALSGAIFLQSANQPDFSDPYNLIYGHHMSNGAMFGDVVEFADEEYFATHETGTLYLPEKTCSITFFACVETDAMDSQIYGYIGEPDTTGQMQQLLQYVQEHAVQYRDIGVTSQDSVIALSTCAESATNGRVVLFGKLQESSDNKQK</sequence>
<dbReference type="InterPro" id="IPR009835">
    <property type="entry name" value="SrtB"/>
</dbReference>
<dbReference type="AlphaFoldDB" id="A0A2V1JUD8"/>
<reference evidence="2 3" key="1">
    <citation type="submission" date="2014-09" db="EMBL/GenBank/DDBJ databases">
        <title>Butyrate-producing bacteria isolated from human gut.</title>
        <authorList>
            <person name="Zhang Q."/>
            <person name="Zhao L."/>
        </authorList>
    </citation>
    <scope>NUCLEOTIDE SEQUENCE [LARGE SCALE GENOMIC DNA]</scope>
    <source>
        <strain evidence="2 3">21</strain>
    </source>
</reference>
<keyword evidence="3" id="KW-1185">Reference proteome</keyword>
<dbReference type="InterPro" id="IPR023365">
    <property type="entry name" value="Sortase_dom-sf"/>
</dbReference>
<dbReference type="Gene3D" id="2.40.260.10">
    <property type="entry name" value="Sortase"/>
    <property type="match status" value="1"/>
</dbReference>
<dbReference type="Proteomes" id="UP000245288">
    <property type="component" value="Unassembled WGS sequence"/>
</dbReference>
<protein>
    <submittedName>
        <fullName evidence="2">Sortase</fullName>
    </submittedName>
</protein>
<dbReference type="SUPFAM" id="SSF63817">
    <property type="entry name" value="Sortase"/>
    <property type="match status" value="1"/>
</dbReference>
<feature type="active site" description="Acyl-thioester intermediate" evidence="1">
    <location>
        <position position="230"/>
    </location>
</feature>
<dbReference type="NCBIfam" id="TIGR03064">
    <property type="entry name" value="sortase_srtB"/>
    <property type="match status" value="1"/>
</dbReference>
<feature type="active site" description="Proton donor/acceptor" evidence="1">
    <location>
        <position position="134"/>
    </location>
</feature>